<name>A0A444ZDJ3_ARAHY</name>
<evidence type="ECO:0000313" key="3">
    <source>
        <dbReference type="Proteomes" id="UP000289738"/>
    </source>
</evidence>
<keyword evidence="1" id="KW-0862">Zinc</keyword>
<protein>
    <recommendedName>
        <fullName evidence="1">Protein FAR1-RELATED SEQUENCE</fullName>
    </recommendedName>
</protein>
<dbReference type="PANTHER" id="PTHR31669">
    <property type="entry name" value="PROTEIN FAR1-RELATED SEQUENCE 10-RELATED"/>
    <property type="match status" value="1"/>
</dbReference>
<keyword evidence="3" id="KW-1185">Reference proteome</keyword>
<evidence type="ECO:0000256" key="1">
    <source>
        <dbReference type="RuleBase" id="RU367018"/>
    </source>
</evidence>
<keyword evidence="1" id="KW-0863">Zinc-finger</keyword>
<dbReference type="GO" id="GO:0006355">
    <property type="term" value="P:regulation of DNA-templated transcription"/>
    <property type="evidence" value="ECO:0007669"/>
    <property type="project" value="UniProtKB-UniRule"/>
</dbReference>
<organism evidence="2 3">
    <name type="scientific">Arachis hypogaea</name>
    <name type="common">Peanut</name>
    <dbReference type="NCBI Taxonomy" id="3818"/>
    <lineage>
        <taxon>Eukaryota</taxon>
        <taxon>Viridiplantae</taxon>
        <taxon>Streptophyta</taxon>
        <taxon>Embryophyta</taxon>
        <taxon>Tracheophyta</taxon>
        <taxon>Spermatophyta</taxon>
        <taxon>Magnoliopsida</taxon>
        <taxon>eudicotyledons</taxon>
        <taxon>Gunneridae</taxon>
        <taxon>Pentapetalae</taxon>
        <taxon>rosids</taxon>
        <taxon>fabids</taxon>
        <taxon>Fabales</taxon>
        <taxon>Fabaceae</taxon>
        <taxon>Papilionoideae</taxon>
        <taxon>50 kb inversion clade</taxon>
        <taxon>dalbergioids sensu lato</taxon>
        <taxon>Dalbergieae</taxon>
        <taxon>Pterocarpus clade</taxon>
        <taxon>Arachis</taxon>
    </lineage>
</organism>
<keyword evidence="1" id="KW-0539">Nucleus</keyword>
<reference evidence="2 3" key="1">
    <citation type="submission" date="2019-01" db="EMBL/GenBank/DDBJ databases">
        <title>Sequencing of cultivated peanut Arachis hypogaea provides insights into genome evolution and oil improvement.</title>
        <authorList>
            <person name="Chen X."/>
        </authorList>
    </citation>
    <scope>NUCLEOTIDE SEQUENCE [LARGE SCALE GENOMIC DNA]</scope>
    <source>
        <strain evidence="3">cv. Fuhuasheng</strain>
        <tissue evidence="2">Leaves</tissue>
    </source>
</reference>
<keyword evidence="1" id="KW-0479">Metal-binding</keyword>
<dbReference type="InterPro" id="IPR031052">
    <property type="entry name" value="FHY3/FAR1"/>
</dbReference>
<dbReference type="GO" id="GO:0008270">
    <property type="term" value="F:zinc ion binding"/>
    <property type="evidence" value="ECO:0007669"/>
    <property type="project" value="UniProtKB-UniRule"/>
</dbReference>
<dbReference type="EMBL" id="SDMP01000014">
    <property type="protein sequence ID" value="RYR12224.1"/>
    <property type="molecule type" value="Genomic_DNA"/>
</dbReference>
<comment type="caution">
    <text evidence="2">The sequence shown here is derived from an EMBL/GenBank/DDBJ whole genome shotgun (WGS) entry which is preliminary data.</text>
</comment>
<sequence length="96" mass="11279">MKYGIEAISGFQVSNSTFTKFVVTYDAILCEVKGQFLLFESRGILCRHSLNALSFEQVDKVASKYILQRWSKNVKRRYTYQEQSRRAFIRGKKQEI</sequence>
<comment type="function">
    <text evidence="1">Putative transcription activator involved in regulating light control of development.</text>
</comment>
<proteinExistence type="inferred from homology"/>
<comment type="subcellular location">
    <subcellularLocation>
        <location evidence="1">Nucleus</location>
    </subcellularLocation>
</comment>
<gene>
    <name evidence="2" type="ORF">Ahy_B04g069753</name>
</gene>
<dbReference type="GO" id="GO:0005634">
    <property type="term" value="C:nucleus"/>
    <property type="evidence" value="ECO:0007669"/>
    <property type="project" value="UniProtKB-SubCell"/>
</dbReference>
<accession>A0A444ZDJ3</accession>
<dbReference type="Proteomes" id="UP000289738">
    <property type="component" value="Chromosome B04"/>
</dbReference>
<evidence type="ECO:0000313" key="2">
    <source>
        <dbReference type="EMBL" id="RYR12224.1"/>
    </source>
</evidence>
<dbReference type="AlphaFoldDB" id="A0A444ZDJ3"/>
<comment type="similarity">
    <text evidence="1">Belongs to the FHY3/FAR1 family.</text>
</comment>
<dbReference type="PANTHER" id="PTHR31669:SF283">
    <property type="entry name" value="PROTEIN FAR1-RELATED SEQUENCE"/>
    <property type="match status" value="1"/>
</dbReference>